<keyword evidence="1" id="KW-1133">Transmembrane helix</keyword>
<accession>A0A0F9T364</accession>
<comment type="caution">
    <text evidence="2">The sequence shown here is derived from an EMBL/GenBank/DDBJ whole genome shotgun (WGS) entry which is preliminary data.</text>
</comment>
<evidence type="ECO:0008006" key="3">
    <source>
        <dbReference type="Google" id="ProtNLM"/>
    </source>
</evidence>
<organism evidence="2">
    <name type="scientific">marine sediment metagenome</name>
    <dbReference type="NCBI Taxonomy" id="412755"/>
    <lineage>
        <taxon>unclassified sequences</taxon>
        <taxon>metagenomes</taxon>
        <taxon>ecological metagenomes</taxon>
    </lineage>
</organism>
<protein>
    <recommendedName>
        <fullName evidence="3">Holin</fullName>
    </recommendedName>
</protein>
<keyword evidence="1" id="KW-0472">Membrane</keyword>
<reference evidence="2" key="1">
    <citation type="journal article" date="2015" name="Nature">
        <title>Complex archaea that bridge the gap between prokaryotes and eukaryotes.</title>
        <authorList>
            <person name="Spang A."/>
            <person name="Saw J.H."/>
            <person name="Jorgensen S.L."/>
            <person name="Zaremba-Niedzwiedzka K."/>
            <person name="Martijn J."/>
            <person name="Lind A.E."/>
            <person name="van Eijk R."/>
            <person name="Schleper C."/>
            <person name="Guy L."/>
            <person name="Ettema T.J."/>
        </authorList>
    </citation>
    <scope>NUCLEOTIDE SEQUENCE</scope>
</reference>
<dbReference type="AlphaFoldDB" id="A0A0F9T364"/>
<feature type="transmembrane region" description="Helical" evidence="1">
    <location>
        <begin position="6"/>
        <end position="25"/>
    </location>
</feature>
<gene>
    <name evidence="2" type="ORF">LCGC14_0779020</name>
</gene>
<evidence type="ECO:0000256" key="1">
    <source>
        <dbReference type="SAM" id="Phobius"/>
    </source>
</evidence>
<keyword evidence="1" id="KW-0812">Transmembrane</keyword>
<proteinExistence type="predicted"/>
<dbReference type="EMBL" id="LAZR01002003">
    <property type="protein sequence ID" value="KKN35898.1"/>
    <property type="molecule type" value="Genomic_DNA"/>
</dbReference>
<name>A0A0F9T364_9ZZZZ</name>
<sequence length="71" mass="7488">MKLQDIVAASMTIILLLAIITFTVLEIATPEELKLAFGVAVGWVFSRGINGKVNGLKRRSTNGNGADKAGS</sequence>
<evidence type="ECO:0000313" key="2">
    <source>
        <dbReference type="EMBL" id="KKN35898.1"/>
    </source>
</evidence>